<dbReference type="Pfam" id="PF15566">
    <property type="entry name" value="Imm32"/>
    <property type="match status" value="1"/>
</dbReference>
<dbReference type="AlphaFoldDB" id="A0A6I6NBU7"/>
<accession>A0A6I6NBU7</accession>
<dbReference type="EMBL" id="CP047020">
    <property type="protein sequence ID" value="QHA07881.1"/>
    <property type="molecule type" value="Genomic_DNA"/>
</dbReference>
<name>A0A6I6NBU7_9ACTN</name>
<evidence type="ECO:0000313" key="1">
    <source>
        <dbReference type="EMBL" id="QHA07881.1"/>
    </source>
</evidence>
<protein>
    <submittedName>
        <fullName evidence="1">Uncharacterized protein</fullName>
    </submittedName>
</protein>
<proteinExistence type="predicted"/>
<sequence>MLKVLREDSTGEMELSGTRSELLALGRELRSGRGEILIPKASNPFPYDRALSRIEFQQASGKVRISPSGDGEAMEIQGELDSLALLADNIEGFALEADQGDHLHVDYFPEHDYLAEGSESLVVGIDGDAPKSS</sequence>
<evidence type="ECO:0000313" key="2">
    <source>
        <dbReference type="Proteomes" id="UP000436138"/>
    </source>
</evidence>
<dbReference type="Proteomes" id="UP000436138">
    <property type="component" value="Chromosome"/>
</dbReference>
<organism evidence="1 2">
    <name type="scientific">Streptomyces broussonetiae</name>
    <dbReference type="NCBI Taxonomy" id="2686304"/>
    <lineage>
        <taxon>Bacteria</taxon>
        <taxon>Bacillati</taxon>
        <taxon>Actinomycetota</taxon>
        <taxon>Actinomycetes</taxon>
        <taxon>Kitasatosporales</taxon>
        <taxon>Streptomycetaceae</taxon>
        <taxon>Streptomyces</taxon>
    </lineage>
</organism>
<gene>
    <name evidence="1" type="ORF">GQF42_35425</name>
</gene>
<dbReference type="InterPro" id="IPR029083">
    <property type="entry name" value="Imm32"/>
</dbReference>
<dbReference type="KEGG" id="sbro:GQF42_35425"/>
<dbReference type="RefSeq" id="WP_158926788.1">
    <property type="nucleotide sequence ID" value="NZ_CP047020.1"/>
</dbReference>
<reference evidence="1 2" key="1">
    <citation type="submission" date="2019-12" db="EMBL/GenBank/DDBJ databases">
        <title>Streptomyces sp. strain T44 isolated from rhizosphere soil of Broussonetia papyrifera.</title>
        <authorList>
            <person name="Mo P."/>
        </authorList>
    </citation>
    <scope>NUCLEOTIDE SEQUENCE [LARGE SCALE GENOMIC DNA]</scope>
    <source>
        <strain evidence="1 2">T44</strain>
    </source>
</reference>
<keyword evidence="2" id="KW-1185">Reference proteome</keyword>